<dbReference type="GO" id="GO:0042773">
    <property type="term" value="P:ATP synthesis coupled electron transport"/>
    <property type="evidence" value="ECO:0007669"/>
    <property type="project" value="InterPro"/>
</dbReference>
<keyword evidence="4 8" id="KW-0472">Membrane</keyword>
<dbReference type="PRINTS" id="PR01435">
    <property type="entry name" value="NPOXDRDTASE5"/>
</dbReference>
<feature type="transmembrane region" description="Helical" evidence="8">
    <location>
        <begin position="331"/>
        <end position="353"/>
    </location>
</feature>
<feature type="transmembrane region" description="Helical" evidence="8">
    <location>
        <begin position="207"/>
        <end position="228"/>
    </location>
</feature>
<evidence type="ECO:0000256" key="1">
    <source>
        <dbReference type="ARBA" id="ARBA00004127"/>
    </source>
</evidence>
<gene>
    <name evidence="11" type="ORF">D9V78_00590</name>
</gene>
<comment type="subunit">
    <text evidence="6">Composed of 13 different subunits. Subunits NuoA, H, J, K, L, M, N constitute the membrane sector of the complex.</text>
</comment>
<feature type="transmembrane region" description="Helical" evidence="8">
    <location>
        <begin position="543"/>
        <end position="563"/>
    </location>
</feature>
<feature type="transmembrane region" description="Helical" evidence="8">
    <location>
        <begin position="6"/>
        <end position="25"/>
    </location>
</feature>
<feature type="transmembrane region" description="Helical" evidence="8">
    <location>
        <begin position="249"/>
        <end position="267"/>
    </location>
</feature>
<feature type="transmembrane region" description="Helical" evidence="8">
    <location>
        <begin position="32"/>
        <end position="57"/>
    </location>
</feature>
<feature type="transmembrane region" description="Helical" evidence="8">
    <location>
        <begin position="279"/>
        <end position="300"/>
    </location>
</feature>
<evidence type="ECO:0000256" key="7">
    <source>
        <dbReference type="RuleBase" id="RU000320"/>
    </source>
</evidence>
<dbReference type="InterPro" id="IPR018393">
    <property type="entry name" value="NADHpl_OxRdtase_5_subgr"/>
</dbReference>
<dbReference type="PRINTS" id="PR01434">
    <property type="entry name" value="NADHDHGNASE5"/>
</dbReference>
<feature type="transmembrane region" description="Helical" evidence="8">
    <location>
        <begin position="413"/>
        <end position="435"/>
    </location>
</feature>
<accession>A0A4D6Y978</accession>
<evidence type="ECO:0000256" key="6">
    <source>
        <dbReference type="ARBA" id="ARBA00025811"/>
    </source>
</evidence>
<evidence type="ECO:0000256" key="8">
    <source>
        <dbReference type="SAM" id="Phobius"/>
    </source>
</evidence>
<keyword evidence="3 8" id="KW-1133">Transmembrane helix</keyword>
<dbReference type="GO" id="GO:0008137">
    <property type="term" value="F:NADH dehydrogenase (ubiquinone) activity"/>
    <property type="evidence" value="ECO:0007669"/>
    <property type="project" value="InterPro"/>
</dbReference>
<feature type="transmembrane region" description="Helical" evidence="8">
    <location>
        <begin position="77"/>
        <end position="102"/>
    </location>
</feature>
<evidence type="ECO:0000256" key="5">
    <source>
        <dbReference type="ARBA" id="ARBA00025189"/>
    </source>
</evidence>
<feature type="transmembrane region" description="Helical" evidence="8">
    <location>
        <begin position="374"/>
        <end position="393"/>
    </location>
</feature>
<dbReference type="AlphaFoldDB" id="A0A4D6Y978"/>
<dbReference type="NCBIfam" id="TIGR01974">
    <property type="entry name" value="NDH_I_L"/>
    <property type="match status" value="1"/>
</dbReference>
<dbReference type="GO" id="GO:0016020">
    <property type="term" value="C:membrane"/>
    <property type="evidence" value="ECO:0007669"/>
    <property type="project" value="UniProtKB-SubCell"/>
</dbReference>
<dbReference type="InterPro" id="IPR001516">
    <property type="entry name" value="Proton_antipo_N"/>
</dbReference>
<feature type="transmembrane region" description="Helical" evidence="8">
    <location>
        <begin position="138"/>
        <end position="158"/>
    </location>
</feature>
<feature type="transmembrane region" description="Helical" evidence="8">
    <location>
        <begin position="494"/>
        <end position="513"/>
    </location>
</feature>
<dbReference type="OrthoDB" id="9811798at2"/>
<dbReference type="GO" id="GO:0015990">
    <property type="term" value="P:electron transport coupled proton transport"/>
    <property type="evidence" value="ECO:0007669"/>
    <property type="project" value="TreeGrafter"/>
</dbReference>
<dbReference type="PANTHER" id="PTHR42829">
    <property type="entry name" value="NADH-UBIQUINONE OXIDOREDUCTASE CHAIN 5"/>
    <property type="match status" value="1"/>
</dbReference>
<dbReference type="GO" id="GO:0003954">
    <property type="term" value="F:NADH dehydrogenase activity"/>
    <property type="evidence" value="ECO:0007669"/>
    <property type="project" value="TreeGrafter"/>
</dbReference>
<protein>
    <submittedName>
        <fullName evidence="11">NADH-quinone oxidoreductase subunit L</fullName>
        <ecNumber evidence="11">1.6.5.-</ecNumber>
    </submittedName>
</protein>
<evidence type="ECO:0000256" key="4">
    <source>
        <dbReference type="ARBA" id="ARBA00023136"/>
    </source>
</evidence>
<feature type="transmembrane region" description="Helical" evidence="8">
    <location>
        <begin position="570"/>
        <end position="589"/>
    </location>
</feature>
<feature type="transmembrane region" description="Helical" evidence="8">
    <location>
        <begin position="456"/>
        <end position="474"/>
    </location>
</feature>
<dbReference type="Pfam" id="PF00662">
    <property type="entry name" value="Proton_antipo_N"/>
    <property type="match status" value="1"/>
</dbReference>
<feature type="transmembrane region" description="Helical" evidence="8">
    <location>
        <begin position="114"/>
        <end position="132"/>
    </location>
</feature>
<feature type="transmembrane region" description="Helical" evidence="8">
    <location>
        <begin position="170"/>
        <end position="192"/>
    </location>
</feature>
<comment type="subcellular location">
    <subcellularLocation>
        <location evidence="1">Endomembrane system</location>
        <topology evidence="1">Multi-pass membrane protein</topology>
    </subcellularLocation>
    <subcellularLocation>
        <location evidence="7">Membrane</location>
        <topology evidence="7">Multi-pass membrane protein</topology>
    </subcellularLocation>
</comment>
<dbReference type="EC" id="1.6.5.-" evidence="11"/>
<dbReference type="Proteomes" id="UP000298685">
    <property type="component" value="Chromosome"/>
</dbReference>
<sequence>MNIIYLVIFFPLISFIFLFFFKNVLSYKIISFISFLLISLSVVSVCLLDIFFFISPYFTFEKCLWSWWNIQSITIDIGILIDSLTCVFLSMITIVACLVYFFSIWYMQHKTNNIGFFELVNLFLVNMLILVISNNFLFMYLGWEGISVCSYLLINFYYSQVRVNYSAMKSFIFTKVGDLFLITAILLLYIHYHTLNFYEIAFLTKIYLIKGTKFLQIVNVLLLIGAIGKSAQIPLQIWLPEAMVGPTPVSALIHAATMVTSGIYLILRNYNVFILTPHVLYMIGIVGGITLILSSIVALVEIDIKRILAYSTMSQIGYIFIALSVGACNAAVMHLIIHAIFKALLFLSAGVLISKCCYEQNIFRMGNQLYKRFPFLYVCFLIGGVSLAGFPIFTAGFYSKEGILLCIYNSKNMFFFIIAILSIILTTLYIFRLIFVTFHTSSNYHITKTSMNCFQYIPLIIFSIFSTTFGILILPNISNMFPMIALPKGYTKFYLESISSILVILNIFISYYFYILRKNIVLKIFILKCLVTLINFIKDSSFGFYYIYELFFLNIYLAVAYFLSRKPFNVCSCFVLFLVKKINFLLISIEDITLNVYIMLISLNIIFVSCLIILY</sequence>
<evidence type="ECO:0000256" key="2">
    <source>
        <dbReference type="ARBA" id="ARBA00022692"/>
    </source>
</evidence>
<proteinExistence type="predicted"/>
<dbReference type="InterPro" id="IPR001750">
    <property type="entry name" value="ND/Mrp_TM"/>
</dbReference>
<organism evidence="11 12">
    <name type="scientific">Buchnera aphidicola</name>
    <name type="common">Sarucallis kahawaluokalani</name>
    <dbReference type="NCBI Taxonomy" id="1241878"/>
    <lineage>
        <taxon>Bacteria</taxon>
        <taxon>Pseudomonadati</taxon>
        <taxon>Pseudomonadota</taxon>
        <taxon>Gammaproteobacteria</taxon>
        <taxon>Enterobacterales</taxon>
        <taxon>Erwiniaceae</taxon>
        <taxon>Buchnera</taxon>
    </lineage>
</organism>
<evidence type="ECO:0000259" key="9">
    <source>
        <dbReference type="Pfam" id="PF00361"/>
    </source>
</evidence>
<feature type="transmembrane region" description="Helical" evidence="8">
    <location>
        <begin position="520"/>
        <end position="537"/>
    </location>
</feature>
<dbReference type="RefSeq" id="WP_158350406.1">
    <property type="nucleotide sequence ID" value="NZ_CP032999.1"/>
</dbReference>
<feature type="transmembrane region" description="Helical" evidence="8">
    <location>
        <begin position="307"/>
        <end position="325"/>
    </location>
</feature>
<evidence type="ECO:0000313" key="11">
    <source>
        <dbReference type="EMBL" id="QCI25919.1"/>
    </source>
</evidence>
<feature type="transmembrane region" description="Helical" evidence="8">
    <location>
        <begin position="595"/>
        <end position="614"/>
    </location>
</feature>
<feature type="domain" description="NADH-Ubiquinone oxidoreductase (complex I) chain 5 N-terminal" evidence="10">
    <location>
        <begin position="67"/>
        <end position="113"/>
    </location>
</feature>
<evidence type="ECO:0000313" key="12">
    <source>
        <dbReference type="Proteomes" id="UP000298685"/>
    </source>
</evidence>
<dbReference type="EMBL" id="CP032999">
    <property type="protein sequence ID" value="QCI25919.1"/>
    <property type="molecule type" value="Genomic_DNA"/>
</dbReference>
<evidence type="ECO:0000259" key="10">
    <source>
        <dbReference type="Pfam" id="PF00662"/>
    </source>
</evidence>
<dbReference type="GO" id="GO:0012505">
    <property type="term" value="C:endomembrane system"/>
    <property type="evidence" value="ECO:0007669"/>
    <property type="project" value="UniProtKB-SubCell"/>
</dbReference>
<dbReference type="Pfam" id="PF00361">
    <property type="entry name" value="Proton_antipo_M"/>
    <property type="match status" value="1"/>
</dbReference>
<dbReference type="PANTHER" id="PTHR42829:SF2">
    <property type="entry name" value="NADH-UBIQUINONE OXIDOREDUCTASE CHAIN 5"/>
    <property type="match status" value="1"/>
</dbReference>
<feature type="domain" description="NADH:quinone oxidoreductase/Mrp antiporter transmembrane" evidence="9">
    <location>
        <begin position="133"/>
        <end position="425"/>
    </location>
</feature>
<name>A0A4D6Y978_9GAMM</name>
<keyword evidence="11" id="KW-0560">Oxidoreductase</keyword>
<evidence type="ECO:0000256" key="3">
    <source>
        <dbReference type="ARBA" id="ARBA00022989"/>
    </source>
</evidence>
<dbReference type="InterPro" id="IPR003945">
    <property type="entry name" value="NU5C-like"/>
</dbReference>
<comment type="function">
    <text evidence="5">NDH-1 shuttles electrons from NADH, via FMN and iron-sulfur (Fe-S) centers, to quinones in the respiratory chain. Couples the redox reaction to proton translocation (for every two electrons transferred, four hydrogen ions are translocated across the cytoplasmic membrane), and thus conserves the redox energy in a proton gradient.</text>
</comment>
<keyword evidence="2 7" id="KW-0812">Transmembrane</keyword>
<reference evidence="11 12" key="1">
    <citation type="submission" date="2018-10" db="EMBL/GenBank/DDBJ databases">
        <title>Comparative functional genomics of the obligate endosymbiont Buchnera aphidicola.</title>
        <authorList>
            <person name="Chong R.A."/>
        </authorList>
    </citation>
    <scope>NUCLEOTIDE SEQUENCE [LARGE SCALE GENOMIC DNA]</scope>
    <source>
        <strain evidence="11 12">Ska</strain>
    </source>
</reference>